<keyword evidence="1" id="KW-0175">Coiled coil</keyword>
<protein>
    <submittedName>
        <fullName evidence="3">GRIP domain-containing protein</fullName>
    </submittedName>
</protein>
<feature type="coiled-coil region" evidence="1">
    <location>
        <begin position="82"/>
        <end position="152"/>
    </location>
</feature>
<sequence length="613" mass="70231">MDELFRLIVIYISSPWKSGKYLIRAYKGLNAERNALQTAIKALGLRQEATTSLDKSQNSVQGSGCRFGVNADGKELTEEDQVESLKRSLEVLITEKSRLEAAFRSDRKALLMENEALKERLTKTADETEAQAEKLENRLLELRSKIKLIEGDREKELSDHGSVLAAIQQQYAKECVNSGQLERQITELRQKLREKDEISKVLETEIVSLKEELSRTQSEVEFWQKRAEKTPAIQVLESELQNIKQNSHQESSKNEITELKRKLMATMNTERESRLHELEQRLQDLSIEIGDFNRIRSELQHKVDQLEKKNKDLEDDNAFLKASKSNEKIDDESMDFEALKQNLVEGAQKLRNSKLTINFYELLGLDETSCEQKQRYEVLKDEFEKYKLKAEAVLRSRSVKNDALENTGISDTLSLLPVSDCSSCATAQGDLRHMRAVVASLHDKLNSLEIDRANAENSYEEKTAQLQLKIIEMEMAQENSASDLRNQMHQKVVEMESEMQKQRIRALNILAEKENELEITKAILASIRSQPNVDPVDPPQGTSFRSVKYRKSRSNDLFESHASIDERRSRGIKFAFKRDVLDHSPSDVDSCPSVVDEHHLGKNTVISNELFIF</sequence>
<dbReference type="STRING" id="1147741.A0A0R3RJY6"/>
<evidence type="ECO:0000313" key="2">
    <source>
        <dbReference type="Proteomes" id="UP000050640"/>
    </source>
</evidence>
<feature type="coiled-coil region" evidence="1">
    <location>
        <begin position="178"/>
        <end position="323"/>
    </location>
</feature>
<evidence type="ECO:0000256" key="1">
    <source>
        <dbReference type="SAM" id="Coils"/>
    </source>
</evidence>
<keyword evidence="2" id="KW-1185">Reference proteome</keyword>
<organism evidence="2 3">
    <name type="scientific">Elaeophora elaphi</name>
    <dbReference type="NCBI Taxonomy" id="1147741"/>
    <lineage>
        <taxon>Eukaryota</taxon>
        <taxon>Metazoa</taxon>
        <taxon>Ecdysozoa</taxon>
        <taxon>Nematoda</taxon>
        <taxon>Chromadorea</taxon>
        <taxon>Rhabditida</taxon>
        <taxon>Spirurina</taxon>
        <taxon>Spiruromorpha</taxon>
        <taxon>Filarioidea</taxon>
        <taxon>Onchocercidae</taxon>
        <taxon>Elaeophora</taxon>
    </lineage>
</organism>
<dbReference type="WBParaSite" id="EEL_0000179501-mRNA-1">
    <property type="protein sequence ID" value="EEL_0000179501-mRNA-1"/>
    <property type="gene ID" value="EEL_0000179501"/>
</dbReference>
<accession>A0A0R3RJY6</accession>
<name>A0A0R3RJY6_9BILA</name>
<evidence type="ECO:0000313" key="3">
    <source>
        <dbReference type="WBParaSite" id="EEL_0000179501-mRNA-1"/>
    </source>
</evidence>
<proteinExistence type="predicted"/>
<dbReference type="AlphaFoldDB" id="A0A0R3RJY6"/>
<reference evidence="3" key="1">
    <citation type="submission" date="2017-02" db="UniProtKB">
        <authorList>
            <consortium name="WormBaseParasite"/>
        </authorList>
    </citation>
    <scope>IDENTIFICATION</scope>
</reference>
<dbReference type="Proteomes" id="UP000050640">
    <property type="component" value="Unplaced"/>
</dbReference>
<feature type="coiled-coil region" evidence="1">
    <location>
        <begin position="438"/>
        <end position="530"/>
    </location>
</feature>